<organism evidence="2 3">
    <name type="scientific">Pristionchus entomophagus</name>
    <dbReference type="NCBI Taxonomy" id="358040"/>
    <lineage>
        <taxon>Eukaryota</taxon>
        <taxon>Metazoa</taxon>
        <taxon>Ecdysozoa</taxon>
        <taxon>Nematoda</taxon>
        <taxon>Chromadorea</taxon>
        <taxon>Rhabditida</taxon>
        <taxon>Rhabditina</taxon>
        <taxon>Diplogasteromorpha</taxon>
        <taxon>Diplogasteroidea</taxon>
        <taxon>Neodiplogasteridae</taxon>
        <taxon>Pristionchus</taxon>
    </lineage>
</organism>
<gene>
    <name evidence="2" type="ORF">PENTCL1PPCAC_13583</name>
</gene>
<reference evidence="2" key="1">
    <citation type="submission" date="2023-10" db="EMBL/GenBank/DDBJ databases">
        <title>Genome assembly of Pristionchus species.</title>
        <authorList>
            <person name="Yoshida K."/>
            <person name="Sommer R.J."/>
        </authorList>
    </citation>
    <scope>NUCLEOTIDE SEQUENCE</scope>
    <source>
        <strain evidence="2">RS0144</strain>
    </source>
</reference>
<comment type="caution">
    <text evidence="2">The sequence shown here is derived from an EMBL/GenBank/DDBJ whole genome shotgun (WGS) entry which is preliminary data.</text>
</comment>
<evidence type="ECO:0000256" key="1">
    <source>
        <dbReference type="SAM" id="MobiDB-lite"/>
    </source>
</evidence>
<proteinExistence type="predicted"/>
<dbReference type="EMBL" id="BTSX01000003">
    <property type="protein sequence ID" value="GMS91408.1"/>
    <property type="molecule type" value="Genomic_DNA"/>
</dbReference>
<dbReference type="Proteomes" id="UP001432027">
    <property type="component" value="Unassembled WGS sequence"/>
</dbReference>
<feature type="region of interest" description="Disordered" evidence="1">
    <location>
        <begin position="24"/>
        <end position="73"/>
    </location>
</feature>
<feature type="compositionally biased region" description="Polar residues" evidence="1">
    <location>
        <begin position="60"/>
        <end position="73"/>
    </location>
</feature>
<protein>
    <submittedName>
        <fullName evidence="2">Uncharacterized protein</fullName>
    </submittedName>
</protein>
<feature type="non-terminal residue" evidence="2">
    <location>
        <position position="73"/>
    </location>
</feature>
<sequence length="73" mass="8175">MTSLRRSTSEETWCARWKWQADSCSLTPPPATPTITTSEGTGERRERRIRSLNLAPAQSIRGTPSTPHSSNIY</sequence>
<accession>A0AAV5TEM6</accession>
<dbReference type="AlphaFoldDB" id="A0AAV5TEM6"/>
<evidence type="ECO:0000313" key="3">
    <source>
        <dbReference type="Proteomes" id="UP001432027"/>
    </source>
</evidence>
<evidence type="ECO:0000313" key="2">
    <source>
        <dbReference type="EMBL" id="GMS91408.1"/>
    </source>
</evidence>
<keyword evidence="3" id="KW-1185">Reference proteome</keyword>
<name>A0AAV5TEM6_9BILA</name>